<comment type="catalytic activity">
    <reaction evidence="5 6">
        <text>dimethylallyl phosphate + FMNH2 = prenylated FMNH2 + phosphate</text>
        <dbReference type="Rhea" id="RHEA:37743"/>
        <dbReference type="ChEBI" id="CHEBI:43474"/>
        <dbReference type="ChEBI" id="CHEBI:57618"/>
        <dbReference type="ChEBI" id="CHEBI:87467"/>
        <dbReference type="ChEBI" id="CHEBI:88052"/>
        <dbReference type="EC" id="2.5.1.129"/>
    </reaction>
</comment>
<dbReference type="FunFam" id="3.40.50.1950:FF:000001">
    <property type="entry name" value="Flavin prenyltransferase UbiX"/>
    <property type="match status" value="1"/>
</dbReference>
<dbReference type="InterPro" id="IPR032901">
    <property type="entry name" value="UbiX_pad_YclB"/>
</dbReference>
<dbReference type="EC" id="2.5.1.129" evidence="6"/>
<feature type="binding site" evidence="6">
    <location>
        <begin position="10"/>
        <end position="12"/>
    </location>
    <ligand>
        <name>FMN</name>
        <dbReference type="ChEBI" id="CHEBI:58210"/>
    </ligand>
</feature>
<organism evidence="8 9">
    <name type="scientific">Celerinatantimonas diazotrophica</name>
    <dbReference type="NCBI Taxonomy" id="412034"/>
    <lineage>
        <taxon>Bacteria</taxon>
        <taxon>Pseudomonadati</taxon>
        <taxon>Pseudomonadota</taxon>
        <taxon>Gammaproteobacteria</taxon>
        <taxon>Celerinatantimonadaceae</taxon>
        <taxon>Celerinatantimonas</taxon>
    </lineage>
</organism>
<evidence type="ECO:0000256" key="2">
    <source>
        <dbReference type="ARBA" id="ARBA00022630"/>
    </source>
</evidence>
<accession>A0A4V2PNE0</accession>
<evidence type="ECO:0000256" key="1">
    <source>
        <dbReference type="ARBA" id="ARBA00022602"/>
    </source>
</evidence>
<proteinExistence type="inferred from homology"/>
<dbReference type="PANTHER" id="PTHR43374">
    <property type="entry name" value="FLAVIN PRENYLTRANSFERASE"/>
    <property type="match status" value="1"/>
</dbReference>
<dbReference type="NCBIfam" id="NF004685">
    <property type="entry name" value="PRK06029.1"/>
    <property type="match status" value="1"/>
</dbReference>
<keyword evidence="6" id="KW-0216">Detoxification</keyword>
<evidence type="ECO:0000256" key="3">
    <source>
        <dbReference type="ARBA" id="ARBA00022643"/>
    </source>
</evidence>
<keyword evidence="9" id="KW-1185">Reference proteome</keyword>
<reference evidence="8 9" key="1">
    <citation type="submission" date="2019-03" db="EMBL/GenBank/DDBJ databases">
        <title>Genomic Encyclopedia of Type Strains, Phase IV (KMG-IV): sequencing the most valuable type-strain genomes for metagenomic binning, comparative biology and taxonomic classification.</title>
        <authorList>
            <person name="Goeker M."/>
        </authorList>
    </citation>
    <scope>NUCLEOTIDE SEQUENCE [LARGE SCALE GENOMIC DNA]</scope>
    <source>
        <strain evidence="8 9">DSM 18577</strain>
    </source>
</reference>
<feature type="binding site" evidence="6">
    <location>
        <begin position="88"/>
        <end position="91"/>
    </location>
    <ligand>
        <name>FMN</name>
        <dbReference type="ChEBI" id="CHEBI:58210"/>
    </ligand>
</feature>
<keyword evidence="1 6" id="KW-0637">Prenyltransferase</keyword>
<dbReference type="PANTHER" id="PTHR43374:SF1">
    <property type="entry name" value="FLAVIN PRENYLTRANSFERASE PAD1, MITOCHONDRIAL"/>
    <property type="match status" value="1"/>
</dbReference>
<evidence type="ECO:0000313" key="8">
    <source>
        <dbReference type="EMBL" id="TCK46721.1"/>
    </source>
</evidence>
<dbReference type="InterPro" id="IPR036551">
    <property type="entry name" value="Flavin_trans-like"/>
</dbReference>
<dbReference type="GO" id="GO:0106141">
    <property type="term" value="F:flavin prenyltransferase activity"/>
    <property type="evidence" value="ECO:0007669"/>
    <property type="project" value="UniProtKB-EC"/>
</dbReference>
<dbReference type="InterPro" id="IPR004507">
    <property type="entry name" value="UbiX-like"/>
</dbReference>
<gene>
    <name evidence="8" type="ORF">EV690_3307</name>
</gene>
<comment type="similarity">
    <text evidence="6">Belongs to the UbiX/PAD1 family. YclB subfamily.</text>
</comment>
<sequence length="196" mass="21551">MIKLIIAMTGATGAPLAVKLLETLHDTPDVETHLVISKWAKTTLELETDYRASQIRELADVVYRSEDQSAAISSGSFLTDGMVIIPCSMKTLAGIRLGYAEGLIGRAADVILKEQRKLVLVPRETPLSTIHLDNMLALSKMGAAIIPPMPAYYNHPQTIDDVTTHIVARVLDQFKIALPEAKRWQGLNHSPTKNQK</sequence>
<evidence type="ECO:0000259" key="7">
    <source>
        <dbReference type="Pfam" id="PF02441"/>
    </source>
</evidence>
<protein>
    <recommendedName>
        <fullName evidence="6">Probable UbiX-like flavin prenyltransferase</fullName>
        <ecNumber evidence="6">2.5.1.129</ecNumber>
    </recommendedName>
    <alternativeName>
        <fullName evidence="6">Phenolic acid decarboxylase subunit B</fullName>
        <shortName evidence="6">PAD</shortName>
    </alternativeName>
</protein>
<evidence type="ECO:0000313" key="9">
    <source>
        <dbReference type="Proteomes" id="UP000295565"/>
    </source>
</evidence>
<dbReference type="Pfam" id="PF02441">
    <property type="entry name" value="Flavoprotein"/>
    <property type="match status" value="1"/>
</dbReference>
<dbReference type="SUPFAM" id="SSF52507">
    <property type="entry name" value="Homo-oligomeric flavin-containing Cys decarboxylases, HFCD"/>
    <property type="match status" value="1"/>
</dbReference>
<dbReference type="InterPro" id="IPR003382">
    <property type="entry name" value="Flavoprotein"/>
</dbReference>
<dbReference type="Gene3D" id="3.40.50.1950">
    <property type="entry name" value="Flavin prenyltransferase-like"/>
    <property type="match status" value="1"/>
</dbReference>
<dbReference type="HAMAP" id="MF_01986">
    <property type="entry name" value="ubiX_pad_yclB"/>
    <property type="match status" value="1"/>
</dbReference>
<evidence type="ECO:0000256" key="6">
    <source>
        <dbReference type="HAMAP-Rule" id="MF_01986"/>
    </source>
</evidence>
<dbReference type="NCBIfam" id="TIGR00421">
    <property type="entry name" value="ubiX_pad"/>
    <property type="match status" value="1"/>
</dbReference>
<keyword evidence="3 6" id="KW-0288">FMN</keyword>
<name>A0A4V2PNE0_9GAMM</name>
<dbReference type="AlphaFoldDB" id="A0A4V2PNE0"/>
<keyword evidence="2 6" id="KW-0285">Flavoprotein</keyword>
<comment type="caution">
    <text evidence="8">The sequence shown here is derived from an EMBL/GenBank/DDBJ whole genome shotgun (WGS) entry which is preliminary data.</text>
</comment>
<dbReference type="EMBL" id="SMGD01000017">
    <property type="protein sequence ID" value="TCK46721.1"/>
    <property type="molecule type" value="Genomic_DNA"/>
</dbReference>
<dbReference type="GO" id="GO:0016831">
    <property type="term" value="F:carboxy-lyase activity"/>
    <property type="evidence" value="ECO:0007669"/>
    <property type="project" value="TreeGrafter"/>
</dbReference>
<dbReference type="GO" id="GO:0009636">
    <property type="term" value="P:response to toxic substance"/>
    <property type="evidence" value="ECO:0007669"/>
    <property type="project" value="UniProtKB-KW"/>
</dbReference>
<feature type="domain" description="Flavoprotein" evidence="7">
    <location>
        <begin position="3"/>
        <end position="174"/>
    </location>
</feature>
<dbReference type="Proteomes" id="UP000295565">
    <property type="component" value="Unassembled WGS sequence"/>
</dbReference>
<evidence type="ECO:0000256" key="4">
    <source>
        <dbReference type="ARBA" id="ARBA00022679"/>
    </source>
</evidence>
<keyword evidence="6" id="KW-0058">Aromatic hydrocarbons catabolism</keyword>
<dbReference type="HAMAP" id="MF_01984">
    <property type="entry name" value="ubiX_pad"/>
    <property type="match status" value="1"/>
</dbReference>
<comment type="subunit">
    <text evidence="6">Homododecamer.</text>
</comment>
<feature type="binding site" evidence="6">
    <location>
        <position position="37"/>
    </location>
    <ligand>
        <name>FMN</name>
        <dbReference type="ChEBI" id="CHEBI:58210"/>
    </ligand>
</feature>
<keyword evidence="4 6" id="KW-0808">Transferase</keyword>
<evidence type="ECO:0000256" key="5">
    <source>
        <dbReference type="ARBA" id="ARBA00050612"/>
    </source>
</evidence>
<dbReference type="NCBIfam" id="NF041206">
    <property type="entry name" value="VdcB"/>
    <property type="match status" value="1"/>
</dbReference>
<feature type="binding site" evidence="6">
    <location>
        <position position="123"/>
    </location>
    <ligand>
        <name>FMN</name>
        <dbReference type="ChEBI" id="CHEBI:58210"/>
    </ligand>
</feature>
<comment type="function">
    <text evidence="6">Involved in the non-oxidative decarboxylation and detoxification of phenolic derivatives. Flavin prenyltransferase that catalyzes the synthesis of the prenylated FMN cofactor (prenyl-FMN) for phenolic acid decarboxylase.</text>
</comment>